<dbReference type="PANTHER" id="PTHR43283:SF3">
    <property type="entry name" value="BETA-LACTAMASE FAMILY PROTEIN (AFU_ORTHOLOGUE AFUA_5G07500)"/>
    <property type="match status" value="1"/>
</dbReference>
<accession>A0A089IU06</accession>
<name>A0A089IU06_PAEDU</name>
<dbReference type="InterPro" id="IPR050789">
    <property type="entry name" value="Diverse_Enzym_Activities"/>
</dbReference>
<gene>
    <name evidence="2" type="ORF">PDUR_11420</name>
</gene>
<keyword evidence="3" id="KW-1185">Reference proteome</keyword>
<dbReference type="OrthoDB" id="9770183at2"/>
<dbReference type="KEGG" id="pdu:PDUR_11420"/>
<protein>
    <submittedName>
        <fullName evidence="2">Beta-lactamase</fullName>
    </submittedName>
</protein>
<dbReference type="AlphaFoldDB" id="A0A089IU06"/>
<sequence>MGAAGLQARVDEVIDRTLSEKRVVGTVVKIALDGKLSYSRAAGLADRERNLPMREDALFRLASVTKLVVSVAAMVLVSKGNLDLDKPIDTWLPYFKPRLSDGTHAIITLRQLMSHTAGLSYGFLEPEDGPYHQAGVSDGMDRSNLSLEENLRRLASVPLLFAPGTAWNYSLAADVLGAIVASVHGSPLPEAVRSLVTEPIGLTDTAFNVVDPKRLAANYADDTPEPRRMREPDIVGKSEGVSGTLLDPARAFDPLAFPSGGAGMIGTAGDILQLLETLRTGGKPLLTPAFIAEMGRSQTSGLTLPDSPGFGFGLGFSVLTDPAAAQTPQSPGTWRWGGVYGHYWFVDPIRKLSVAAFTNTTLEGMSGQYTIDLRNAIYDGLV</sequence>
<dbReference type="Gene3D" id="3.40.710.10">
    <property type="entry name" value="DD-peptidase/beta-lactamase superfamily"/>
    <property type="match status" value="1"/>
</dbReference>
<dbReference type="SUPFAM" id="SSF56601">
    <property type="entry name" value="beta-lactamase/transpeptidase-like"/>
    <property type="match status" value="1"/>
</dbReference>
<dbReference type="InterPro" id="IPR001466">
    <property type="entry name" value="Beta-lactam-related"/>
</dbReference>
<evidence type="ECO:0000259" key="1">
    <source>
        <dbReference type="Pfam" id="PF00144"/>
    </source>
</evidence>
<dbReference type="InterPro" id="IPR012338">
    <property type="entry name" value="Beta-lactam/transpept-like"/>
</dbReference>
<evidence type="ECO:0000313" key="3">
    <source>
        <dbReference type="Proteomes" id="UP000029409"/>
    </source>
</evidence>
<dbReference type="PANTHER" id="PTHR43283">
    <property type="entry name" value="BETA-LACTAMASE-RELATED"/>
    <property type="match status" value="1"/>
</dbReference>
<dbReference type="Proteomes" id="UP000029409">
    <property type="component" value="Chromosome"/>
</dbReference>
<dbReference type="STRING" id="44251.PDUR_11420"/>
<reference evidence="2 3" key="1">
    <citation type="submission" date="2014-08" db="EMBL/GenBank/DDBJ databases">
        <title>Comparative genomics of the Paenibacillus odorifer group.</title>
        <authorList>
            <person name="den Bakker H.C."/>
            <person name="Tsai Y.-C."/>
            <person name="Martin N."/>
            <person name="Korlach J."/>
            <person name="Wiedmann M."/>
        </authorList>
    </citation>
    <scope>NUCLEOTIDE SEQUENCE [LARGE SCALE GENOMIC DNA]</scope>
    <source>
        <strain evidence="2 3">DSM 1735</strain>
    </source>
</reference>
<dbReference type="Pfam" id="PF00144">
    <property type="entry name" value="Beta-lactamase"/>
    <property type="match status" value="1"/>
</dbReference>
<feature type="domain" description="Beta-lactamase-related" evidence="1">
    <location>
        <begin position="10"/>
        <end position="372"/>
    </location>
</feature>
<proteinExistence type="predicted"/>
<organism evidence="2 3">
    <name type="scientific">Paenibacillus durus</name>
    <name type="common">Paenibacillus azotofixans</name>
    <dbReference type="NCBI Taxonomy" id="44251"/>
    <lineage>
        <taxon>Bacteria</taxon>
        <taxon>Bacillati</taxon>
        <taxon>Bacillota</taxon>
        <taxon>Bacilli</taxon>
        <taxon>Bacillales</taxon>
        <taxon>Paenibacillaceae</taxon>
        <taxon>Paenibacillus</taxon>
    </lineage>
</organism>
<dbReference type="EMBL" id="CP009288">
    <property type="protein sequence ID" value="AIQ12449.1"/>
    <property type="molecule type" value="Genomic_DNA"/>
</dbReference>
<evidence type="ECO:0000313" key="2">
    <source>
        <dbReference type="EMBL" id="AIQ12449.1"/>
    </source>
</evidence>
<dbReference type="eggNOG" id="COG1680">
    <property type="taxonomic scope" value="Bacteria"/>
</dbReference>